<evidence type="ECO:0000256" key="3">
    <source>
        <dbReference type="SAM" id="MobiDB-lite"/>
    </source>
</evidence>
<feature type="coiled-coil region" evidence="2">
    <location>
        <begin position="136"/>
        <end position="174"/>
    </location>
</feature>
<dbReference type="Pfam" id="PF02518">
    <property type="entry name" value="HATPase_c"/>
    <property type="match status" value="1"/>
</dbReference>
<dbReference type="RefSeq" id="WP_197009117.1">
    <property type="nucleotide sequence ID" value="NZ_BAABES010000017.1"/>
</dbReference>
<dbReference type="EMBL" id="JADOUA010000001">
    <property type="protein sequence ID" value="MBG6086065.1"/>
    <property type="molecule type" value="Genomic_DNA"/>
</dbReference>
<organism evidence="5 6">
    <name type="scientific">Actinomadura viridis</name>
    <dbReference type="NCBI Taxonomy" id="58110"/>
    <lineage>
        <taxon>Bacteria</taxon>
        <taxon>Bacillati</taxon>
        <taxon>Actinomycetota</taxon>
        <taxon>Actinomycetes</taxon>
        <taxon>Streptosporangiales</taxon>
        <taxon>Thermomonosporaceae</taxon>
        <taxon>Actinomadura</taxon>
    </lineage>
</organism>
<name>A0A931D9E5_9ACTN</name>
<sequence length="855" mass="92692">MTDQSDVLDAVLGEWSGRWLYPELTVAVESGERRPEVLVAALVPGLARPAAPIRTAKWLIENEEFDALDALLSASVLSAAETAEVGELQTQATARLEARLRREWTALADRARRVGVELPDVPWLVGTDDQDIDLSARQWDLELRRLEEELGRVAKAERKRVQELERLFEARQAETDSDEWTQAVTDCIGSGHFDVAGRLIEMGPGGTTTDGPLAIPRLRPGWTFPDTEVTAAELLSWCLRERPPATPAYTPWLPREDDEAALDLIRVMRRIVDGVDHHSVLDFVLALHRLIGGDSSRYTAEAHDGGMLTRIRFDRDDDLPPVTPAVPEGLPTWIAPAGCPPPGGTDPALWITLGPGTPVRAAADDPAAPCARVDLLALISLLTPVTEGGVPPARRRSVNLLRLIGSRLPVPRAIAVPIPFRVMAEHEMPWLLDLLGISADAVAQDLLRYETGGNPQLLTELLAQLVPGDGRPRAHVVEVAAIDAVRRDEALSQRMRRHLESVLTDHTAAALFRTAALYYWERRGDEFDIDQLKEDMAVLIAGPTRLPQRLPEARESLRAQEGNIPAALDLLVGAGLFLPGFAGRYALPFNGIRDLFRAENPARSRDLAISSVHRMNDHVLTDPRLTALGYGDQMVSLISHHVANELRRIGDLLDAATAASDPHAATELTARARQHVRNFVSLSKRYADCMTEPRIQPVEPLLRGARNRHDATWGDLHLDLREAGGPLPVRVNDYVFTMVIEDLLRNAAANTATPPDGRATITVRSAGDSCLISIEDNGPGFTAPVATGGSGKGNALARQVIEGIYDGDMDVLSDGSGPAGLRGAHIQISLPLFPGTTPATAGAPADPGPGTPPPS</sequence>
<gene>
    <name evidence="5" type="ORF">IW256_000178</name>
</gene>
<dbReference type="AlphaFoldDB" id="A0A931D9E5"/>
<keyword evidence="1 5" id="KW-0808">Transferase</keyword>
<dbReference type="InterPro" id="IPR005467">
    <property type="entry name" value="His_kinase_dom"/>
</dbReference>
<feature type="compositionally biased region" description="Pro residues" evidence="3">
    <location>
        <begin position="846"/>
        <end position="855"/>
    </location>
</feature>
<evidence type="ECO:0000259" key="4">
    <source>
        <dbReference type="PROSITE" id="PS50109"/>
    </source>
</evidence>
<evidence type="ECO:0000313" key="6">
    <source>
        <dbReference type="Proteomes" id="UP000614047"/>
    </source>
</evidence>
<feature type="compositionally biased region" description="Low complexity" evidence="3">
    <location>
        <begin position="834"/>
        <end position="845"/>
    </location>
</feature>
<keyword evidence="1 5" id="KW-0418">Kinase</keyword>
<dbReference type="InterPro" id="IPR036890">
    <property type="entry name" value="HATPase_C_sf"/>
</dbReference>
<comment type="caution">
    <text evidence="5">The sequence shown here is derived from an EMBL/GenBank/DDBJ whole genome shotgun (WGS) entry which is preliminary data.</text>
</comment>
<evidence type="ECO:0000256" key="1">
    <source>
        <dbReference type="ARBA" id="ARBA00022777"/>
    </source>
</evidence>
<dbReference type="PROSITE" id="PS50109">
    <property type="entry name" value="HIS_KIN"/>
    <property type="match status" value="1"/>
</dbReference>
<keyword evidence="6" id="KW-1185">Reference proteome</keyword>
<dbReference type="InterPro" id="IPR003594">
    <property type="entry name" value="HATPase_dom"/>
</dbReference>
<protein>
    <submittedName>
        <fullName evidence="5">Signal transduction histidine kinase</fullName>
    </submittedName>
</protein>
<evidence type="ECO:0000256" key="2">
    <source>
        <dbReference type="SAM" id="Coils"/>
    </source>
</evidence>
<feature type="domain" description="Histidine kinase" evidence="4">
    <location>
        <begin position="637"/>
        <end position="834"/>
    </location>
</feature>
<keyword evidence="2" id="KW-0175">Coiled coil</keyword>
<reference evidence="5" key="1">
    <citation type="submission" date="2020-11" db="EMBL/GenBank/DDBJ databases">
        <title>Sequencing the genomes of 1000 actinobacteria strains.</title>
        <authorList>
            <person name="Klenk H.-P."/>
        </authorList>
    </citation>
    <scope>NUCLEOTIDE SEQUENCE</scope>
    <source>
        <strain evidence="5">DSM 43175</strain>
    </source>
</reference>
<feature type="region of interest" description="Disordered" evidence="3">
    <location>
        <begin position="833"/>
        <end position="855"/>
    </location>
</feature>
<dbReference type="Gene3D" id="3.30.565.10">
    <property type="entry name" value="Histidine kinase-like ATPase, C-terminal domain"/>
    <property type="match status" value="1"/>
</dbReference>
<proteinExistence type="predicted"/>
<dbReference type="GO" id="GO:0016301">
    <property type="term" value="F:kinase activity"/>
    <property type="evidence" value="ECO:0007669"/>
    <property type="project" value="UniProtKB-KW"/>
</dbReference>
<evidence type="ECO:0000313" key="5">
    <source>
        <dbReference type="EMBL" id="MBG6086065.1"/>
    </source>
</evidence>
<dbReference type="SUPFAM" id="SSF55874">
    <property type="entry name" value="ATPase domain of HSP90 chaperone/DNA topoisomerase II/histidine kinase"/>
    <property type="match status" value="1"/>
</dbReference>
<dbReference type="Proteomes" id="UP000614047">
    <property type="component" value="Unassembled WGS sequence"/>
</dbReference>
<accession>A0A931D9E5</accession>